<gene>
    <name evidence="1" type="ORF">E3U43_000835</name>
</gene>
<keyword evidence="2" id="KW-1185">Reference proteome</keyword>
<proteinExistence type="predicted"/>
<protein>
    <submittedName>
        <fullName evidence="1">Uncharacterized protein</fullName>
    </submittedName>
</protein>
<evidence type="ECO:0000313" key="2">
    <source>
        <dbReference type="Proteomes" id="UP000793456"/>
    </source>
</evidence>
<organism evidence="1 2">
    <name type="scientific">Larimichthys crocea</name>
    <name type="common">Large yellow croaker</name>
    <name type="synonym">Pseudosciaena crocea</name>
    <dbReference type="NCBI Taxonomy" id="215358"/>
    <lineage>
        <taxon>Eukaryota</taxon>
        <taxon>Metazoa</taxon>
        <taxon>Chordata</taxon>
        <taxon>Craniata</taxon>
        <taxon>Vertebrata</taxon>
        <taxon>Euteleostomi</taxon>
        <taxon>Actinopterygii</taxon>
        <taxon>Neopterygii</taxon>
        <taxon>Teleostei</taxon>
        <taxon>Neoteleostei</taxon>
        <taxon>Acanthomorphata</taxon>
        <taxon>Eupercaria</taxon>
        <taxon>Sciaenidae</taxon>
        <taxon>Larimichthys</taxon>
    </lineage>
</organism>
<name>A0ACD3QBA4_LARCR</name>
<dbReference type="EMBL" id="CM011695">
    <property type="protein sequence ID" value="TMS03946.1"/>
    <property type="molecule type" value="Genomic_DNA"/>
</dbReference>
<dbReference type="Proteomes" id="UP000793456">
    <property type="component" value="Chromosome XXII"/>
</dbReference>
<evidence type="ECO:0000313" key="1">
    <source>
        <dbReference type="EMBL" id="TMS03946.1"/>
    </source>
</evidence>
<accession>A0ACD3QBA4</accession>
<comment type="caution">
    <text evidence="1">The sequence shown here is derived from an EMBL/GenBank/DDBJ whole genome shotgun (WGS) entry which is preliminary data.</text>
</comment>
<sequence length="337" mass="38380">MKSKHEENITHSAIHLSDPDKINPIMKQLEETAHQSSLNYHKALDREYKLPYRVHFVRDTTQQLIFTEYKERLQTTYLKPQMNKISSVGSSWRFTNEDFSDRLSASSGTQTGVSPIIYNGTPNHNSIQKSKKCVSKEQACFSKQMVQKQIRREYVAAVEAKLKQHPLAMYPHYKDHMPLELFDKVVSVLGPDMCVNHTSALPTPTGNHAEEENCTELSKEDVGRTKHNKICPVVQSSTPRNPYILQMNGNGIKKGQTSKVNPQSTHKNMKVVAKLFSKWFAFPDEEKNVTESAILGNADSHLQDSSTTFPIQEEDFSFSGHKHVTTTNRQDLDFESL</sequence>
<reference evidence="1" key="1">
    <citation type="submission" date="2018-11" db="EMBL/GenBank/DDBJ databases">
        <title>The sequence and de novo assembly of Larimichthys crocea genome using PacBio and Hi-C technologies.</title>
        <authorList>
            <person name="Xu P."/>
            <person name="Chen B."/>
            <person name="Zhou Z."/>
            <person name="Ke Q."/>
            <person name="Wu Y."/>
            <person name="Bai H."/>
            <person name="Pu F."/>
        </authorList>
    </citation>
    <scope>NUCLEOTIDE SEQUENCE</scope>
    <source>
        <tissue evidence="1">Muscle</tissue>
    </source>
</reference>